<protein>
    <submittedName>
        <fullName evidence="9">Permease</fullName>
    </submittedName>
</protein>
<evidence type="ECO:0000256" key="5">
    <source>
        <dbReference type="ARBA" id="ARBA00022692"/>
    </source>
</evidence>
<dbReference type="Gene3D" id="1.20.1530.20">
    <property type="match status" value="1"/>
</dbReference>
<feature type="transmembrane region" description="Helical" evidence="8">
    <location>
        <begin position="101"/>
        <end position="120"/>
    </location>
</feature>
<reference evidence="9 10" key="1">
    <citation type="submission" date="2021-03" db="EMBL/GenBank/DDBJ databases">
        <title>Genomic Encyclopedia of Type Strains, Phase IV (KMG-IV): sequencing the most valuable type-strain genomes for metagenomic binning, comparative biology and taxonomic classification.</title>
        <authorList>
            <person name="Goeker M."/>
        </authorList>
    </citation>
    <scope>NUCLEOTIDE SEQUENCE [LARGE SCALE GENOMIC DNA]</scope>
    <source>
        <strain evidence="9 10">DSM 28650</strain>
    </source>
</reference>
<evidence type="ECO:0000256" key="4">
    <source>
        <dbReference type="ARBA" id="ARBA00022475"/>
    </source>
</evidence>
<keyword evidence="5 8" id="KW-0812">Transmembrane</keyword>
<feature type="transmembrane region" description="Helical" evidence="8">
    <location>
        <begin position="225"/>
        <end position="247"/>
    </location>
</feature>
<evidence type="ECO:0000256" key="1">
    <source>
        <dbReference type="ARBA" id="ARBA00004651"/>
    </source>
</evidence>
<feature type="transmembrane region" description="Helical" evidence="8">
    <location>
        <begin position="168"/>
        <end position="189"/>
    </location>
</feature>
<dbReference type="Pfam" id="PF03547">
    <property type="entry name" value="Mem_trans"/>
    <property type="match status" value="1"/>
</dbReference>
<dbReference type="InterPro" id="IPR004776">
    <property type="entry name" value="Mem_transp_PIN-like"/>
</dbReference>
<evidence type="ECO:0000256" key="7">
    <source>
        <dbReference type="ARBA" id="ARBA00023136"/>
    </source>
</evidence>
<feature type="transmembrane region" description="Helical" evidence="8">
    <location>
        <begin position="6"/>
        <end position="24"/>
    </location>
</feature>
<dbReference type="PANTHER" id="PTHR36838:SF1">
    <property type="entry name" value="SLR1864 PROTEIN"/>
    <property type="match status" value="1"/>
</dbReference>
<keyword evidence="3" id="KW-0813">Transport</keyword>
<evidence type="ECO:0000256" key="8">
    <source>
        <dbReference type="SAM" id="Phobius"/>
    </source>
</evidence>
<organism evidence="9 10">
    <name type="scientific">Clostridium punense</name>
    <dbReference type="NCBI Taxonomy" id="1054297"/>
    <lineage>
        <taxon>Bacteria</taxon>
        <taxon>Bacillati</taxon>
        <taxon>Bacillota</taxon>
        <taxon>Clostridia</taxon>
        <taxon>Eubacteriales</taxon>
        <taxon>Clostridiaceae</taxon>
        <taxon>Clostridium</taxon>
    </lineage>
</organism>
<comment type="caution">
    <text evidence="9">The sequence shown here is derived from an EMBL/GenBank/DDBJ whole genome shotgun (WGS) entry which is preliminary data.</text>
</comment>
<evidence type="ECO:0000313" key="9">
    <source>
        <dbReference type="EMBL" id="MBP2024161.1"/>
    </source>
</evidence>
<comment type="similarity">
    <text evidence="2">Belongs to the auxin efflux carrier (TC 2.A.69) family.</text>
</comment>
<feature type="transmembrane region" description="Helical" evidence="8">
    <location>
        <begin position="36"/>
        <end position="58"/>
    </location>
</feature>
<sequence length="307" mass="34143">MEMPTIIKSVISLFLIMLVGVYGSKKGIIDDHVNRGLTKILLDITLPCMIITSFKFSYDGGVKSNILKTFYYSLAVYIILIIISKILTVPVKNQKRTILHFANVFTNTGYIGFPILNAIYGAEAVMYGSIFNIFFNIFLWTYGIIIFKGRMEKQELIKELLKALRNPSLIAVYIGIIMMLLNLKLPAVVLTSANSIGTITGPLSMIIVGVLATKVNIKEHLIDWTLYYGIAMKLVLIPAILYFVSLLIRDRSIVSNTVIILGSMPAAAMTSIFSDSFNVKREYGAVVVVATTLLSIFTIPILLRIII</sequence>
<evidence type="ECO:0000256" key="2">
    <source>
        <dbReference type="ARBA" id="ARBA00010145"/>
    </source>
</evidence>
<evidence type="ECO:0000256" key="6">
    <source>
        <dbReference type="ARBA" id="ARBA00022989"/>
    </source>
</evidence>
<proteinExistence type="inferred from homology"/>
<dbReference type="InterPro" id="IPR038770">
    <property type="entry name" value="Na+/solute_symporter_sf"/>
</dbReference>
<feature type="transmembrane region" description="Helical" evidence="8">
    <location>
        <begin position="253"/>
        <end position="273"/>
    </location>
</feature>
<feature type="transmembrane region" description="Helical" evidence="8">
    <location>
        <begin position="285"/>
        <end position="306"/>
    </location>
</feature>
<name>A0ABS4K8Q3_9CLOT</name>
<accession>A0ABS4K8Q3</accession>
<gene>
    <name evidence="9" type="ORF">J2Z44_004016</name>
</gene>
<evidence type="ECO:0000313" key="10">
    <source>
        <dbReference type="Proteomes" id="UP001519308"/>
    </source>
</evidence>
<keyword evidence="10" id="KW-1185">Reference proteome</keyword>
<comment type="subcellular location">
    <subcellularLocation>
        <location evidence="1">Cell membrane</location>
        <topology evidence="1">Multi-pass membrane protein</topology>
    </subcellularLocation>
</comment>
<dbReference type="RefSeq" id="WP_021281543.1">
    <property type="nucleotide sequence ID" value="NZ_JAGGLL010000052.1"/>
</dbReference>
<dbReference type="PANTHER" id="PTHR36838">
    <property type="entry name" value="AUXIN EFFLUX CARRIER FAMILY PROTEIN"/>
    <property type="match status" value="1"/>
</dbReference>
<feature type="transmembrane region" description="Helical" evidence="8">
    <location>
        <begin position="126"/>
        <end position="147"/>
    </location>
</feature>
<dbReference type="EMBL" id="JAGGLL010000052">
    <property type="protein sequence ID" value="MBP2024161.1"/>
    <property type="molecule type" value="Genomic_DNA"/>
</dbReference>
<keyword evidence="4" id="KW-1003">Cell membrane</keyword>
<feature type="transmembrane region" description="Helical" evidence="8">
    <location>
        <begin position="70"/>
        <end position="89"/>
    </location>
</feature>
<dbReference type="Proteomes" id="UP001519308">
    <property type="component" value="Unassembled WGS sequence"/>
</dbReference>
<keyword evidence="7 8" id="KW-0472">Membrane</keyword>
<keyword evidence="6 8" id="KW-1133">Transmembrane helix</keyword>
<evidence type="ECO:0000256" key="3">
    <source>
        <dbReference type="ARBA" id="ARBA00022448"/>
    </source>
</evidence>